<comment type="caution">
    <text evidence="2">The sequence shown here is derived from an EMBL/GenBank/DDBJ whole genome shotgun (WGS) entry which is preliminary data.</text>
</comment>
<dbReference type="PANTHER" id="PTHR48228:SF6">
    <property type="entry name" value="L-CARNITINE COA-TRANSFERASE"/>
    <property type="match status" value="1"/>
</dbReference>
<evidence type="ECO:0000256" key="1">
    <source>
        <dbReference type="ARBA" id="ARBA00022679"/>
    </source>
</evidence>
<dbReference type="AlphaFoldDB" id="A0A071MHB1"/>
<accession>A0A071MHB1</accession>
<evidence type="ECO:0000313" key="2">
    <source>
        <dbReference type="EMBL" id="KEA60080.1"/>
    </source>
</evidence>
<proteinExistence type="predicted"/>
<dbReference type="Pfam" id="PF02515">
    <property type="entry name" value="CoA_transf_3"/>
    <property type="match status" value="2"/>
</dbReference>
<protein>
    <recommendedName>
        <fullName evidence="3">CoA transferase</fullName>
    </recommendedName>
</protein>
<dbReference type="PANTHER" id="PTHR48228">
    <property type="entry name" value="SUCCINYL-COA--D-CITRAMALATE COA-TRANSFERASE"/>
    <property type="match status" value="1"/>
</dbReference>
<dbReference type="GO" id="GO:0003824">
    <property type="term" value="F:catalytic activity"/>
    <property type="evidence" value="ECO:0007669"/>
    <property type="project" value="InterPro"/>
</dbReference>
<evidence type="ECO:0008006" key="3">
    <source>
        <dbReference type="Google" id="ProtNLM"/>
    </source>
</evidence>
<gene>
    <name evidence="2" type="ORF">DT99_08310</name>
</gene>
<dbReference type="EMBL" id="JJOA01000007">
    <property type="protein sequence ID" value="KEA60080.1"/>
    <property type="molecule type" value="Genomic_DNA"/>
</dbReference>
<dbReference type="InterPro" id="IPR003673">
    <property type="entry name" value="CoA-Trfase_fam_III"/>
</dbReference>
<keyword evidence="1" id="KW-0808">Transferase</keyword>
<name>A0A071MHB1_9BURK</name>
<dbReference type="Gene3D" id="3.40.50.10540">
    <property type="entry name" value="Crotonobetainyl-coa:carnitine coa-transferase, domain 1"/>
    <property type="match status" value="2"/>
</dbReference>
<sequence length="733" mass="78991">MIEFSQMAAELTVVDAGMGMAAALVAKHFAECGACVHRLEPVGGDPFDHVYPAHRRWRAQCMRDGYAHRDALLEVADVLIVGGEDYPGLDPKLDSTTLAERYPRLVIVRIDGYAAGPSRAHPAVDLLVQARTGLVWEQLEDRPIAFSMPLPTYGAAMLAMIAAWAALIERLDSGRGQTVTTSMQHGVGLFWTPLWMKAERPDAEFHKVSPKGVPHLIFQCADDGWIHFAMGVPGAVAKLYRVLGIDVPVDPNDRGNPTPGAPKDKYFGDIKLIAPYVRKRRRDELLAAAWAEGIAAEPVLAPGEGWRDAQVLHNGTLRRDATGVQAVGAFARVDTAAARQAPQQRAVAARRGPLAGLRILDMGSFVAGPYASKILAVLGADVIKVEGLQGSPGRGIVRHTIAVEANKRSLAVDMKHPEGARVVARLCARANAVHHNFRVGVAERLRIDPTRLREVRPDIVTLTTTAYGDSGPKAQYPGFDMVMQALCGHEERAGGEGNPPLWIRVPLVDYATGALGAVATLMGLYAQRRHGASAATHVSLLDTALFLMSELIRTARGEFAGALPLDAGRTGFHPAESLYRASDGWIAIAARDDAMCQRLARVLGLEVAPARAHWNARTRDALASCIAGWRRAALLYALERAEVWAEPCIEDGWAALQCDAYAYTQGLLTDCADSRYGRVTGVLGPLMHFSRTPAETAANNSAPGVGEHTRALLEEIGYSSAEIDALVAQRAVI</sequence>
<dbReference type="InterPro" id="IPR050509">
    <property type="entry name" value="CoA-transferase_III"/>
</dbReference>
<organism evidence="2">
    <name type="scientific">Burkholderia cenocepacia</name>
    <dbReference type="NCBI Taxonomy" id="95486"/>
    <lineage>
        <taxon>Bacteria</taxon>
        <taxon>Pseudomonadati</taxon>
        <taxon>Pseudomonadota</taxon>
        <taxon>Betaproteobacteria</taxon>
        <taxon>Burkholderiales</taxon>
        <taxon>Burkholderiaceae</taxon>
        <taxon>Burkholderia</taxon>
        <taxon>Burkholderia cepacia complex</taxon>
    </lineage>
</organism>
<dbReference type="InterPro" id="IPR044855">
    <property type="entry name" value="CoA-Trfase_III_dom3_sf"/>
</dbReference>
<dbReference type="SUPFAM" id="SSF89796">
    <property type="entry name" value="CoA-transferase family III (CaiB/BaiF)"/>
    <property type="match status" value="2"/>
</dbReference>
<dbReference type="InterPro" id="IPR023606">
    <property type="entry name" value="CoA-Trfase_III_dom_1_sf"/>
</dbReference>
<dbReference type="Gene3D" id="3.30.1540.10">
    <property type="entry name" value="formyl-coa transferase, domain 3"/>
    <property type="match status" value="2"/>
</dbReference>
<reference evidence="2" key="1">
    <citation type="submission" date="2014-04" db="EMBL/GenBank/DDBJ databases">
        <title>In planta biocontrol of soil-borne Fusarium wilt of banana through a plant endophytic bacterium, Burkholderia cenocepacia 869T2.</title>
        <authorList>
            <person name="Ho Y.-N."/>
            <person name="Chiang H.-M."/>
            <person name="Chao C.-P."/>
            <person name="Su C.-C."/>
            <person name="Hsu H.-F."/>
            <person name="Guo C.-T."/>
            <person name="Hsieh J.-L."/>
            <person name="Huang C.-C."/>
        </authorList>
    </citation>
    <scope>NUCLEOTIDE SEQUENCE [LARGE SCALE GENOMIC DNA]</scope>
    <source>
        <strain evidence="2">869T2</strain>
    </source>
</reference>